<dbReference type="Proteomes" id="UP000464378">
    <property type="component" value="Chromosome"/>
</dbReference>
<keyword evidence="3 4" id="KW-0687">Ribonucleoprotein</keyword>
<proteinExistence type="inferred from homology"/>
<keyword evidence="7" id="KW-1185">Reference proteome</keyword>
<accession>A0A6C2YUR7</accession>
<dbReference type="GO" id="GO:0003735">
    <property type="term" value="F:structural constituent of ribosome"/>
    <property type="evidence" value="ECO:0007669"/>
    <property type="project" value="InterPro"/>
</dbReference>
<dbReference type="AlphaFoldDB" id="A0A6C2YUR7"/>
<dbReference type="GO" id="GO:0005840">
    <property type="term" value="C:ribosome"/>
    <property type="evidence" value="ECO:0007669"/>
    <property type="project" value="UniProtKB-KW"/>
</dbReference>
<dbReference type="InterPro" id="IPR001787">
    <property type="entry name" value="Ribosomal_bL21"/>
</dbReference>
<dbReference type="GO" id="GO:1990904">
    <property type="term" value="C:ribonucleoprotein complex"/>
    <property type="evidence" value="ECO:0007669"/>
    <property type="project" value="UniProtKB-KW"/>
</dbReference>
<dbReference type="Pfam" id="PF00829">
    <property type="entry name" value="Ribosomal_L21p"/>
    <property type="match status" value="1"/>
</dbReference>
<dbReference type="NCBIfam" id="TIGR00061">
    <property type="entry name" value="L21"/>
    <property type="match status" value="1"/>
</dbReference>
<protein>
    <recommendedName>
        <fullName evidence="4">Large ribosomal subunit protein bL21</fullName>
    </recommendedName>
</protein>
<evidence type="ECO:0000313" key="7">
    <source>
        <dbReference type="Proteomes" id="UP000464378"/>
    </source>
</evidence>
<dbReference type="GO" id="GO:0019843">
    <property type="term" value="F:rRNA binding"/>
    <property type="evidence" value="ECO:0007669"/>
    <property type="project" value="UniProtKB-UniRule"/>
</dbReference>
<evidence type="ECO:0000256" key="3">
    <source>
        <dbReference type="ARBA" id="ARBA00023274"/>
    </source>
</evidence>
<name>A0A6C2YUR7_9BACT</name>
<reference evidence="6" key="1">
    <citation type="submission" date="2019-04" db="EMBL/GenBank/DDBJ databases">
        <authorList>
            <consortium name="Science for Life Laboratories"/>
        </authorList>
    </citation>
    <scope>NUCLEOTIDE SEQUENCE</scope>
    <source>
        <strain evidence="6">MBLW1</strain>
    </source>
</reference>
<organism evidence="6">
    <name type="scientific">Tuwongella immobilis</name>
    <dbReference type="NCBI Taxonomy" id="692036"/>
    <lineage>
        <taxon>Bacteria</taxon>
        <taxon>Pseudomonadati</taxon>
        <taxon>Planctomycetota</taxon>
        <taxon>Planctomycetia</taxon>
        <taxon>Gemmatales</taxon>
        <taxon>Gemmataceae</taxon>
        <taxon>Tuwongella</taxon>
    </lineage>
</organism>
<dbReference type="PANTHER" id="PTHR21349">
    <property type="entry name" value="50S RIBOSOMAL PROTEIN L21"/>
    <property type="match status" value="1"/>
</dbReference>
<dbReference type="RefSeq" id="WP_162660322.1">
    <property type="nucleotide sequence ID" value="NZ_LR593887.1"/>
</dbReference>
<evidence type="ECO:0000256" key="5">
    <source>
        <dbReference type="RuleBase" id="RU000562"/>
    </source>
</evidence>
<dbReference type="EMBL" id="LR593887">
    <property type="protein sequence ID" value="VTS07848.1"/>
    <property type="molecule type" value="Genomic_DNA"/>
</dbReference>
<dbReference type="HAMAP" id="MF_01363">
    <property type="entry name" value="Ribosomal_bL21"/>
    <property type="match status" value="1"/>
</dbReference>
<keyword evidence="2 4" id="KW-0689">Ribosomal protein</keyword>
<sequence length="121" mass="13345">MYAIFEDGSRQYRVSVGDRVKIDHRSVDLNGTVELSNVLLVAKDSGLEIGKPTVEGARVIGTVINQPGIKQTIQHYRRRKASKRLKGHTQPYVELRVEHILLKGETTPAKAAPTTEATPTA</sequence>
<dbReference type="EMBL" id="LR586016">
    <property type="protein sequence ID" value="VIP05246.1"/>
    <property type="molecule type" value="Genomic_DNA"/>
</dbReference>
<dbReference type="GO" id="GO:0005737">
    <property type="term" value="C:cytoplasm"/>
    <property type="evidence" value="ECO:0007669"/>
    <property type="project" value="UniProtKB-ARBA"/>
</dbReference>
<comment type="subunit">
    <text evidence="4">Part of the 50S ribosomal subunit. Contacts protein L20.</text>
</comment>
<dbReference type="FunCoup" id="A0A6C2YUR7">
    <property type="interactions" value="545"/>
</dbReference>
<dbReference type="InParanoid" id="A0A6C2YUR7"/>
<dbReference type="GO" id="GO:0006412">
    <property type="term" value="P:translation"/>
    <property type="evidence" value="ECO:0007669"/>
    <property type="project" value="UniProtKB-UniRule"/>
</dbReference>
<evidence type="ECO:0000256" key="2">
    <source>
        <dbReference type="ARBA" id="ARBA00022980"/>
    </source>
</evidence>
<dbReference type="PANTHER" id="PTHR21349:SF0">
    <property type="entry name" value="LARGE RIBOSOMAL SUBUNIT PROTEIN BL21M"/>
    <property type="match status" value="1"/>
</dbReference>
<comment type="function">
    <text evidence="4 5">This protein binds to 23S rRNA in the presence of protein L20.</text>
</comment>
<dbReference type="InterPro" id="IPR028909">
    <property type="entry name" value="bL21-like"/>
</dbReference>
<keyword evidence="4 5" id="KW-0699">rRNA-binding</keyword>
<dbReference type="SUPFAM" id="SSF141091">
    <property type="entry name" value="L21p-like"/>
    <property type="match status" value="1"/>
</dbReference>
<comment type="similarity">
    <text evidence="1 4 5">Belongs to the bacterial ribosomal protein bL21 family.</text>
</comment>
<dbReference type="InterPro" id="IPR036164">
    <property type="entry name" value="bL21-like_sf"/>
</dbReference>
<evidence type="ECO:0000256" key="1">
    <source>
        <dbReference type="ARBA" id="ARBA00008563"/>
    </source>
</evidence>
<evidence type="ECO:0000256" key="4">
    <source>
        <dbReference type="HAMAP-Rule" id="MF_01363"/>
    </source>
</evidence>
<gene>
    <name evidence="4" type="primary">rplU</name>
    <name evidence="6" type="ORF">GMBLW1_39470</name>
</gene>
<dbReference type="KEGG" id="tim:GMBLW1_39470"/>
<keyword evidence="4 5" id="KW-0694">RNA-binding</keyword>
<evidence type="ECO:0000313" key="6">
    <source>
        <dbReference type="EMBL" id="VIP05246.1"/>
    </source>
</evidence>